<organism evidence="2 3">
    <name type="scientific">Caldimonas mangrovi</name>
    <dbReference type="NCBI Taxonomy" id="2944811"/>
    <lineage>
        <taxon>Bacteria</taxon>
        <taxon>Pseudomonadati</taxon>
        <taxon>Pseudomonadota</taxon>
        <taxon>Betaproteobacteria</taxon>
        <taxon>Burkholderiales</taxon>
        <taxon>Sphaerotilaceae</taxon>
        <taxon>Caldimonas</taxon>
    </lineage>
</organism>
<dbReference type="EMBL" id="JAMKFE010000004">
    <property type="protein sequence ID" value="MCM5679712.1"/>
    <property type="molecule type" value="Genomic_DNA"/>
</dbReference>
<accession>A0ABT0YN75</accession>
<reference evidence="2" key="1">
    <citation type="submission" date="2022-05" db="EMBL/GenBank/DDBJ databases">
        <title>Schlegelella sp. nov., isolated from mangrove soil.</title>
        <authorList>
            <person name="Liu Y."/>
            <person name="Ge X."/>
            <person name="Liu W."/>
        </authorList>
    </citation>
    <scope>NUCLEOTIDE SEQUENCE</scope>
    <source>
        <strain evidence="2">S2-27</strain>
    </source>
</reference>
<comment type="caution">
    <text evidence="2">The sequence shown here is derived from an EMBL/GenBank/DDBJ whole genome shotgun (WGS) entry which is preliminary data.</text>
</comment>
<protein>
    <submittedName>
        <fullName evidence="2">Uncharacterized protein</fullName>
    </submittedName>
</protein>
<evidence type="ECO:0000256" key="1">
    <source>
        <dbReference type="SAM" id="MobiDB-lite"/>
    </source>
</evidence>
<proteinExistence type="predicted"/>
<feature type="region of interest" description="Disordered" evidence="1">
    <location>
        <begin position="1"/>
        <end position="83"/>
    </location>
</feature>
<sequence length="83" mass="9128">MKQSQTSKPHDQPRDAAGAQGAKSVKDQEGVPTYQELLDEALDETFPASDPISPSAAERAEREVSTPKDEKDWKLKPEDPGKH</sequence>
<dbReference type="Proteomes" id="UP001165541">
    <property type="component" value="Unassembled WGS sequence"/>
</dbReference>
<feature type="compositionally biased region" description="Basic and acidic residues" evidence="1">
    <location>
        <begin position="58"/>
        <end position="83"/>
    </location>
</feature>
<name>A0ABT0YN75_9BURK</name>
<gene>
    <name evidence="2" type="ORF">M8A51_09210</name>
</gene>
<evidence type="ECO:0000313" key="3">
    <source>
        <dbReference type="Proteomes" id="UP001165541"/>
    </source>
</evidence>
<dbReference type="RefSeq" id="WP_251777910.1">
    <property type="nucleotide sequence ID" value="NZ_JAMKFE010000004.1"/>
</dbReference>
<evidence type="ECO:0000313" key="2">
    <source>
        <dbReference type="EMBL" id="MCM5679712.1"/>
    </source>
</evidence>
<keyword evidence="3" id="KW-1185">Reference proteome</keyword>